<name>A0A4Q7MS56_9BACT</name>
<evidence type="ECO:0000256" key="8">
    <source>
        <dbReference type="PROSITE-ProRule" id="PRU01360"/>
    </source>
</evidence>
<sequence length="989" mass="107480">MKLTRGVSLLLLALLFPFLSFAQEAITGKVTDKNGLPLSGATVTNKAGNSIQTSSNGTFTLTVASKDKLTVSYVGFTTRTVAAAADLTIILSEEAINLSEVVVTGLAGGIKRSNAANAVTRLSAKELTGSTRPPTLDAAMNGKVSGAVIAANTGAPGGGMSIRLRGVSTVIGSSEPLYVIDGIIVNNSQLPSGAGTNSFSGAVGSNAGSEDQAPNRISDINPGDIESIDILKGPSAAAAYGTRANGGVIVITTRRGKSGKTRINVSQDLGMARALHLLGSENWTEEKINNFDADNGSYALSKDRTLELFRAANGQTWDYEKLIWGNTGLISNTNATVSGGTDKTRFLIAGSLQSETGIQKHTGYKRHSIRLNLDHKLTDFIDLKLSTNYLNTNTSRGFAGNDNNGVALAYSIAHIPNFINLNKTADGKYPESPNTGQNPFEVVDRAENKERTNRFLYSGEMNVWLLRKERSSLKLGLRSGIDFILSEPRAYMPEDMQFQSGNSLKGATRYSLNKIFYTYLQTSLAYNVNVGKNIDLTTSAVVLRDDQRRDISWIQGDGLLGGQRNPSTGQRVTTESLVEKEAVVALDLSQDINWDDKVIGRVGVRADKSTLAGLNFDKWFYFPRASLAVNLTNFAFWNVAPVTMLKPRIAYGQTSGFPTFNGAYSRMSPINYGGQLGVAAPVTLGLSRLEPERATELEFGVDLGLFDNRVVLEATYYKKKIQDFLFPFTLSAGTGVSSLSVFPVGDMENKGVELGLNAAIIRKKDIEWSTNIQWWFNKSLITRLDVPPAFVGSSGFGNYGRKRLVQGQSPTLWYGPDENNVLVPYKESQPKFQMSWGNTVRFGKGFEFGMFWHTSQGGHNASLTKLLKDEGGTTHDYSQPGKEDVIGRERQAEVISNFIFDASFIRLREASLYYTIPESALKSILKKGPERVRVGISGSNLLLITDYYGYDPEASNFNTSNAGGALSTGVDLAPHPAVRRFFFHLNFEF</sequence>
<dbReference type="InterPro" id="IPR036942">
    <property type="entry name" value="Beta-barrel_TonB_sf"/>
</dbReference>
<dbReference type="Proteomes" id="UP000293874">
    <property type="component" value="Unassembled WGS sequence"/>
</dbReference>
<dbReference type="Gene3D" id="2.60.40.1120">
    <property type="entry name" value="Carboxypeptidase-like, regulatory domain"/>
    <property type="match status" value="1"/>
</dbReference>
<keyword evidence="4 8" id="KW-0812">Transmembrane</keyword>
<dbReference type="SUPFAM" id="SSF49464">
    <property type="entry name" value="Carboxypeptidase regulatory domain-like"/>
    <property type="match status" value="1"/>
</dbReference>
<dbReference type="NCBIfam" id="TIGR04056">
    <property type="entry name" value="OMP_RagA_SusC"/>
    <property type="match status" value="1"/>
</dbReference>
<feature type="domain" description="TonB-dependent receptor-like beta-barrel" evidence="11">
    <location>
        <begin position="333"/>
        <end position="842"/>
    </location>
</feature>
<keyword evidence="10" id="KW-0732">Signal</keyword>
<dbReference type="SUPFAM" id="SSF56935">
    <property type="entry name" value="Porins"/>
    <property type="match status" value="1"/>
</dbReference>
<evidence type="ECO:0000256" key="6">
    <source>
        <dbReference type="ARBA" id="ARBA00023136"/>
    </source>
</evidence>
<evidence type="ECO:0000256" key="9">
    <source>
        <dbReference type="RuleBase" id="RU003357"/>
    </source>
</evidence>
<protein>
    <submittedName>
        <fullName evidence="13">TonB-linked SusC/RagA family outer membrane protein</fullName>
    </submittedName>
</protein>
<evidence type="ECO:0000259" key="11">
    <source>
        <dbReference type="Pfam" id="PF00593"/>
    </source>
</evidence>
<comment type="caution">
    <text evidence="13">The sequence shown here is derived from an EMBL/GenBank/DDBJ whole genome shotgun (WGS) entry which is preliminary data.</text>
</comment>
<feature type="signal peptide" evidence="10">
    <location>
        <begin position="1"/>
        <end position="22"/>
    </location>
</feature>
<evidence type="ECO:0000256" key="10">
    <source>
        <dbReference type="SAM" id="SignalP"/>
    </source>
</evidence>
<comment type="similarity">
    <text evidence="8 9">Belongs to the TonB-dependent receptor family.</text>
</comment>
<dbReference type="InterPro" id="IPR023997">
    <property type="entry name" value="TonB-dep_OMP_SusC/RagA_CS"/>
</dbReference>
<dbReference type="Gene3D" id="2.170.130.10">
    <property type="entry name" value="TonB-dependent receptor, plug domain"/>
    <property type="match status" value="1"/>
</dbReference>
<keyword evidence="14" id="KW-1185">Reference proteome</keyword>
<keyword evidence="2 8" id="KW-0813">Transport</keyword>
<organism evidence="13 14">
    <name type="scientific">Pseudobacter ginsenosidimutans</name>
    <dbReference type="NCBI Taxonomy" id="661488"/>
    <lineage>
        <taxon>Bacteria</taxon>
        <taxon>Pseudomonadati</taxon>
        <taxon>Bacteroidota</taxon>
        <taxon>Chitinophagia</taxon>
        <taxon>Chitinophagales</taxon>
        <taxon>Chitinophagaceae</taxon>
        <taxon>Pseudobacter</taxon>
    </lineage>
</organism>
<dbReference type="Pfam" id="PF13715">
    <property type="entry name" value="CarbopepD_reg_2"/>
    <property type="match status" value="1"/>
</dbReference>
<dbReference type="NCBIfam" id="TIGR04057">
    <property type="entry name" value="SusC_RagA_signa"/>
    <property type="match status" value="1"/>
</dbReference>
<evidence type="ECO:0000256" key="5">
    <source>
        <dbReference type="ARBA" id="ARBA00023077"/>
    </source>
</evidence>
<dbReference type="InterPro" id="IPR023996">
    <property type="entry name" value="TonB-dep_OMP_SusC/RagA"/>
</dbReference>
<reference evidence="13 14" key="1">
    <citation type="submission" date="2019-02" db="EMBL/GenBank/DDBJ databases">
        <title>Genomic Encyclopedia of Type Strains, Phase IV (KMG-IV): sequencing the most valuable type-strain genomes for metagenomic binning, comparative biology and taxonomic classification.</title>
        <authorList>
            <person name="Goeker M."/>
        </authorList>
    </citation>
    <scope>NUCLEOTIDE SEQUENCE [LARGE SCALE GENOMIC DNA]</scope>
    <source>
        <strain evidence="13 14">DSM 18116</strain>
    </source>
</reference>
<evidence type="ECO:0000256" key="7">
    <source>
        <dbReference type="ARBA" id="ARBA00023237"/>
    </source>
</evidence>
<evidence type="ECO:0000259" key="12">
    <source>
        <dbReference type="Pfam" id="PF07715"/>
    </source>
</evidence>
<dbReference type="InterPro" id="IPR008969">
    <property type="entry name" value="CarboxyPept-like_regulatory"/>
</dbReference>
<proteinExistence type="inferred from homology"/>
<evidence type="ECO:0000256" key="1">
    <source>
        <dbReference type="ARBA" id="ARBA00004571"/>
    </source>
</evidence>
<dbReference type="InterPro" id="IPR000531">
    <property type="entry name" value="Beta-barrel_TonB"/>
</dbReference>
<evidence type="ECO:0000313" key="14">
    <source>
        <dbReference type="Proteomes" id="UP000293874"/>
    </source>
</evidence>
<evidence type="ECO:0000256" key="2">
    <source>
        <dbReference type="ARBA" id="ARBA00022448"/>
    </source>
</evidence>
<dbReference type="Gene3D" id="2.40.170.20">
    <property type="entry name" value="TonB-dependent receptor, beta-barrel domain"/>
    <property type="match status" value="1"/>
</dbReference>
<accession>A0A4Q7MS56</accession>
<feature type="domain" description="TonB-dependent receptor plug" evidence="12">
    <location>
        <begin position="113"/>
        <end position="248"/>
    </location>
</feature>
<evidence type="ECO:0000256" key="4">
    <source>
        <dbReference type="ARBA" id="ARBA00022692"/>
    </source>
</evidence>
<evidence type="ECO:0000313" key="13">
    <source>
        <dbReference type="EMBL" id="RZS70744.1"/>
    </source>
</evidence>
<dbReference type="InterPro" id="IPR037066">
    <property type="entry name" value="Plug_dom_sf"/>
</dbReference>
<dbReference type="GO" id="GO:0009279">
    <property type="term" value="C:cell outer membrane"/>
    <property type="evidence" value="ECO:0007669"/>
    <property type="project" value="UniProtKB-SubCell"/>
</dbReference>
<dbReference type="Pfam" id="PF00593">
    <property type="entry name" value="TonB_dep_Rec_b-barrel"/>
    <property type="match status" value="1"/>
</dbReference>
<dbReference type="PROSITE" id="PS52016">
    <property type="entry name" value="TONB_DEPENDENT_REC_3"/>
    <property type="match status" value="1"/>
</dbReference>
<dbReference type="AlphaFoldDB" id="A0A4Q7MS56"/>
<dbReference type="Pfam" id="PF07715">
    <property type="entry name" value="Plug"/>
    <property type="match status" value="1"/>
</dbReference>
<dbReference type="InterPro" id="IPR012910">
    <property type="entry name" value="Plug_dom"/>
</dbReference>
<keyword evidence="3 8" id="KW-1134">Transmembrane beta strand</keyword>
<gene>
    <name evidence="13" type="ORF">EV199_2638</name>
</gene>
<dbReference type="InterPro" id="IPR039426">
    <property type="entry name" value="TonB-dep_rcpt-like"/>
</dbReference>
<feature type="chain" id="PRO_5020372326" evidence="10">
    <location>
        <begin position="23"/>
        <end position="989"/>
    </location>
</feature>
<keyword evidence="7 8" id="KW-0998">Cell outer membrane</keyword>
<evidence type="ECO:0000256" key="3">
    <source>
        <dbReference type="ARBA" id="ARBA00022452"/>
    </source>
</evidence>
<keyword evidence="5 9" id="KW-0798">TonB box</keyword>
<dbReference type="EMBL" id="SGXA01000002">
    <property type="protein sequence ID" value="RZS70744.1"/>
    <property type="molecule type" value="Genomic_DNA"/>
</dbReference>
<comment type="subcellular location">
    <subcellularLocation>
        <location evidence="1 8">Cell outer membrane</location>
        <topology evidence="1 8">Multi-pass membrane protein</topology>
    </subcellularLocation>
</comment>
<keyword evidence="6 8" id="KW-0472">Membrane</keyword>